<reference evidence="1 2" key="1">
    <citation type="journal article" date="2019" name="Sci. Rep.">
        <title>Orb-weaving spider Araneus ventricosus genome elucidates the spidroin gene catalogue.</title>
        <authorList>
            <person name="Kono N."/>
            <person name="Nakamura H."/>
            <person name="Ohtoshi R."/>
            <person name="Moran D.A.P."/>
            <person name="Shinohara A."/>
            <person name="Yoshida Y."/>
            <person name="Fujiwara M."/>
            <person name="Mori M."/>
            <person name="Tomita M."/>
            <person name="Arakawa K."/>
        </authorList>
    </citation>
    <scope>NUCLEOTIDE SEQUENCE [LARGE SCALE GENOMIC DNA]</scope>
</reference>
<evidence type="ECO:0000313" key="2">
    <source>
        <dbReference type="Proteomes" id="UP000499080"/>
    </source>
</evidence>
<keyword evidence="2" id="KW-1185">Reference proteome</keyword>
<evidence type="ECO:0000313" key="1">
    <source>
        <dbReference type="EMBL" id="GBM95302.1"/>
    </source>
</evidence>
<comment type="caution">
    <text evidence="1">The sequence shown here is derived from an EMBL/GenBank/DDBJ whole genome shotgun (WGS) entry which is preliminary data.</text>
</comment>
<sequence length="99" mass="10588">MPSDIFGSSVASRSITTVTQAQEITHQPSGKGRCSGVLEMCHFKALVCIVESPSPFCSPLIAALRPDERDPLLGRLIESLCARSKEGKIKKSSSSLVLT</sequence>
<dbReference type="Proteomes" id="UP000499080">
    <property type="component" value="Unassembled WGS sequence"/>
</dbReference>
<protein>
    <submittedName>
        <fullName evidence="1">Uncharacterized protein</fullName>
    </submittedName>
</protein>
<accession>A0A4Y2K1I9</accession>
<name>A0A4Y2K1I9_ARAVE</name>
<organism evidence="1 2">
    <name type="scientific">Araneus ventricosus</name>
    <name type="common">Orbweaver spider</name>
    <name type="synonym">Epeira ventricosa</name>
    <dbReference type="NCBI Taxonomy" id="182803"/>
    <lineage>
        <taxon>Eukaryota</taxon>
        <taxon>Metazoa</taxon>
        <taxon>Ecdysozoa</taxon>
        <taxon>Arthropoda</taxon>
        <taxon>Chelicerata</taxon>
        <taxon>Arachnida</taxon>
        <taxon>Araneae</taxon>
        <taxon>Araneomorphae</taxon>
        <taxon>Entelegynae</taxon>
        <taxon>Araneoidea</taxon>
        <taxon>Araneidae</taxon>
        <taxon>Araneus</taxon>
    </lineage>
</organism>
<gene>
    <name evidence="1" type="ORF">AVEN_170696_1</name>
</gene>
<dbReference type="AlphaFoldDB" id="A0A4Y2K1I9"/>
<proteinExistence type="predicted"/>
<dbReference type="EMBL" id="BGPR01004045">
    <property type="protein sequence ID" value="GBM95302.1"/>
    <property type="molecule type" value="Genomic_DNA"/>
</dbReference>